<evidence type="ECO:0000256" key="5">
    <source>
        <dbReference type="ARBA" id="ARBA00022970"/>
    </source>
</evidence>
<dbReference type="PANTHER" id="PTHR43820">
    <property type="entry name" value="HIGH-AFFINITY BRANCHED-CHAIN AMINO ACID TRANSPORT ATP-BINDING PROTEIN LIVF"/>
    <property type="match status" value="1"/>
</dbReference>
<dbReference type="GO" id="GO:0015658">
    <property type="term" value="F:branched-chain amino acid transmembrane transporter activity"/>
    <property type="evidence" value="ECO:0007669"/>
    <property type="project" value="TreeGrafter"/>
</dbReference>
<dbReference type="AlphaFoldDB" id="A0AA45WVI0"/>
<dbReference type="PROSITE" id="PS50893">
    <property type="entry name" value="ABC_TRANSPORTER_2"/>
    <property type="match status" value="1"/>
</dbReference>
<evidence type="ECO:0000259" key="6">
    <source>
        <dbReference type="PROSITE" id="PS50893"/>
    </source>
</evidence>
<feature type="domain" description="ABC transporter" evidence="6">
    <location>
        <begin position="2"/>
        <end position="228"/>
    </location>
</feature>
<dbReference type="Pfam" id="PF00005">
    <property type="entry name" value="ABC_tran"/>
    <property type="match status" value="1"/>
</dbReference>
<protein>
    <submittedName>
        <fullName evidence="7">Branched-chain amino acid transport system ATP-binding protein</fullName>
    </submittedName>
</protein>
<evidence type="ECO:0000256" key="1">
    <source>
        <dbReference type="ARBA" id="ARBA00005417"/>
    </source>
</evidence>
<keyword evidence="5" id="KW-0029">Amino-acid transport</keyword>
<gene>
    <name evidence="7" type="ORF">SAMN06296020_10558</name>
</gene>
<keyword evidence="4 7" id="KW-0067">ATP-binding</keyword>
<comment type="caution">
    <text evidence="7">The sequence shown here is derived from an EMBL/GenBank/DDBJ whole genome shotgun (WGS) entry which is preliminary data.</text>
</comment>
<evidence type="ECO:0000313" key="7">
    <source>
        <dbReference type="EMBL" id="SMP53828.1"/>
    </source>
</evidence>
<reference evidence="7" key="1">
    <citation type="submission" date="2017-05" db="EMBL/GenBank/DDBJ databases">
        <authorList>
            <person name="Varghese N."/>
            <person name="Submissions S."/>
        </authorList>
    </citation>
    <scope>NUCLEOTIDE SEQUENCE</scope>
    <source>
        <strain evidence="7">Su22</strain>
    </source>
</reference>
<evidence type="ECO:0000256" key="2">
    <source>
        <dbReference type="ARBA" id="ARBA00022448"/>
    </source>
</evidence>
<dbReference type="GO" id="GO:0005524">
    <property type="term" value="F:ATP binding"/>
    <property type="evidence" value="ECO:0007669"/>
    <property type="project" value="UniProtKB-KW"/>
</dbReference>
<dbReference type="SUPFAM" id="SSF52540">
    <property type="entry name" value="P-loop containing nucleoside triphosphate hydrolases"/>
    <property type="match status" value="1"/>
</dbReference>
<dbReference type="CDD" id="cd03224">
    <property type="entry name" value="ABC_TM1139_LivF_branched"/>
    <property type="match status" value="1"/>
</dbReference>
<comment type="similarity">
    <text evidence="1">Belongs to the ABC transporter superfamily.</text>
</comment>
<name>A0AA45WVI0_9CLOT</name>
<dbReference type="InterPro" id="IPR003439">
    <property type="entry name" value="ABC_transporter-like_ATP-bd"/>
</dbReference>
<keyword evidence="8" id="KW-1185">Reference proteome</keyword>
<dbReference type="Gene3D" id="3.40.50.300">
    <property type="entry name" value="P-loop containing nucleotide triphosphate hydrolases"/>
    <property type="match status" value="1"/>
</dbReference>
<dbReference type="GO" id="GO:0016887">
    <property type="term" value="F:ATP hydrolysis activity"/>
    <property type="evidence" value="ECO:0007669"/>
    <property type="project" value="InterPro"/>
</dbReference>
<dbReference type="GO" id="GO:0015807">
    <property type="term" value="P:L-amino acid transport"/>
    <property type="evidence" value="ECO:0007669"/>
    <property type="project" value="TreeGrafter"/>
</dbReference>
<accession>A0AA45WVI0</accession>
<keyword evidence="2" id="KW-0813">Transport</keyword>
<dbReference type="PANTHER" id="PTHR43820:SF4">
    <property type="entry name" value="HIGH-AFFINITY BRANCHED-CHAIN AMINO ACID TRANSPORT ATP-BINDING PROTEIN LIVF"/>
    <property type="match status" value="1"/>
</dbReference>
<dbReference type="InterPro" id="IPR027417">
    <property type="entry name" value="P-loop_NTPase"/>
</dbReference>
<dbReference type="RefSeq" id="WP_283408989.1">
    <property type="nucleotide sequence ID" value="NZ_FXUF01000005.1"/>
</dbReference>
<sequence length="229" mass="24866">MLAIDKVDVSYGHAQVLHQVSMEVRKGEMVFVVGRNGAGKTTLLKTICGLLSPGQGTIHYQEQPIQGLGAEAIAQKGIQYVAQDKRVFQSLTVRENLEMAAYASGKAIDTVLEQAVNLYPMFEKMMQRKAGGLSGGQREILLIARALAGSPEVVLIDEPTEGLASIVIDDILEMLRELKGTVSGLIVEQNLAVVSRLADRVYVMKEGYIVNEITDPAEISNFAAMGQYL</sequence>
<dbReference type="InterPro" id="IPR003593">
    <property type="entry name" value="AAA+_ATPase"/>
</dbReference>
<evidence type="ECO:0000256" key="3">
    <source>
        <dbReference type="ARBA" id="ARBA00022741"/>
    </source>
</evidence>
<dbReference type="EMBL" id="FXUF01000005">
    <property type="protein sequence ID" value="SMP53828.1"/>
    <property type="molecule type" value="Genomic_DNA"/>
</dbReference>
<dbReference type="SMART" id="SM00382">
    <property type="entry name" value="AAA"/>
    <property type="match status" value="1"/>
</dbReference>
<dbReference type="InterPro" id="IPR052156">
    <property type="entry name" value="BCAA_Transport_ATP-bd_LivF"/>
</dbReference>
<evidence type="ECO:0000313" key="8">
    <source>
        <dbReference type="Proteomes" id="UP001158066"/>
    </source>
</evidence>
<dbReference type="Proteomes" id="UP001158066">
    <property type="component" value="Unassembled WGS sequence"/>
</dbReference>
<proteinExistence type="inferred from homology"/>
<keyword evidence="3" id="KW-0547">Nucleotide-binding</keyword>
<organism evidence="7 8">
    <name type="scientific">Anoxynatronum buryatiense</name>
    <dbReference type="NCBI Taxonomy" id="489973"/>
    <lineage>
        <taxon>Bacteria</taxon>
        <taxon>Bacillati</taxon>
        <taxon>Bacillota</taxon>
        <taxon>Clostridia</taxon>
        <taxon>Eubacteriales</taxon>
        <taxon>Clostridiaceae</taxon>
        <taxon>Anoxynatronum</taxon>
    </lineage>
</organism>
<evidence type="ECO:0000256" key="4">
    <source>
        <dbReference type="ARBA" id="ARBA00022840"/>
    </source>
</evidence>